<accession>A0A5B7I4T6</accession>
<dbReference type="AlphaFoldDB" id="A0A5B7I4T6"/>
<evidence type="ECO:0000313" key="1">
    <source>
        <dbReference type="EMBL" id="MPC75804.1"/>
    </source>
</evidence>
<protein>
    <submittedName>
        <fullName evidence="1">Uncharacterized protein</fullName>
    </submittedName>
</protein>
<keyword evidence="2" id="KW-1185">Reference proteome</keyword>
<dbReference type="EMBL" id="VSRR010041891">
    <property type="protein sequence ID" value="MPC75804.1"/>
    <property type="molecule type" value="Genomic_DNA"/>
</dbReference>
<name>A0A5B7I4T6_PORTR</name>
<gene>
    <name evidence="1" type="ORF">E2C01_070201</name>
</gene>
<evidence type="ECO:0000313" key="2">
    <source>
        <dbReference type="Proteomes" id="UP000324222"/>
    </source>
</evidence>
<organism evidence="1 2">
    <name type="scientific">Portunus trituberculatus</name>
    <name type="common">Swimming crab</name>
    <name type="synonym">Neptunus trituberculatus</name>
    <dbReference type="NCBI Taxonomy" id="210409"/>
    <lineage>
        <taxon>Eukaryota</taxon>
        <taxon>Metazoa</taxon>
        <taxon>Ecdysozoa</taxon>
        <taxon>Arthropoda</taxon>
        <taxon>Crustacea</taxon>
        <taxon>Multicrustacea</taxon>
        <taxon>Malacostraca</taxon>
        <taxon>Eumalacostraca</taxon>
        <taxon>Eucarida</taxon>
        <taxon>Decapoda</taxon>
        <taxon>Pleocyemata</taxon>
        <taxon>Brachyura</taxon>
        <taxon>Eubrachyura</taxon>
        <taxon>Portunoidea</taxon>
        <taxon>Portunidae</taxon>
        <taxon>Portuninae</taxon>
        <taxon>Portunus</taxon>
    </lineage>
</organism>
<reference evidence="1 2" key="1">
    <citation type="submission" date="2019-05" db="EMBL/GenBank/DDBJ databases">
        <title>Another draft genome of Portunus trituberculatus and its Hox gene families provides insights of decapod evolution.</title>
        <authorList>
            <person name="Jeong J.-H."/>
            <person name="Song I."/>
            <person name="Kim S."/>
            <person name="Choi T."/>
            <person name="Kim D."/>
            <person name="Ryu S."/>
            <person name="Kim W."/>
        </authorList>
    </citation>
    <scope>NUCLEOTIDE SEQUENCE [LARGE SCALE GENOMIC DNA]</scope>
    <source>
        <tissue evidence="1">Muscle</tissue>
    </source>
</reference>
<dbReference type="Proteomes" id="UP000324222">
    <property type="component" value="Unassembled WGS sequence"/>
</dbReference>
<comment type="caution">
    <text evidence="1">The sequence shown here is derived from an EMBL/GenBank/DDBJ whole genome shotgun (WGS) entry which is preliminary data.</text>
</comment>
<sequence>MFTRQHQKRASKHVPVCPRGRLPFAQMLIPAIRCRRGRASITESGRASLGRRQAVLRAILPCAAPRPNSRPALRRYCV</sequence>
<proteinExistence type="predicted"/>